<protein>
    <submittedName>
        <fullName evidence="2">Uncharacterized membrane protein YhaH, DUF805 family</fullName>
    </submittedName>
</protein>
<dbReference type="InterPro" id="IPR008523">
    <property type="entry name" value="DUF805"/>
</dbReference>
<keyword evidence="3" id="KW-1185">Reference proteome</keyword>
<dbReference type="GO" id="GO:0016020">
    <property type="term" value="C:membrane"/>
    <property type="evidence" value="ECO:0007669"/>
    <property type="project" value="InterPro"/>
</dbReference>
<name>A0A285NBT8_9HYPH</name>
<dbReference type="RefSeq" id="WP_097151727.1">
    <property type="nucleotide sequence ID" value="NZ_OBEL01000001.1"/>
</dbReference>
<keyword evidence="1" id="KW-1133">Transmembrane helix</keyword>
<feature type="transmembrane region" description="Helical" evidence="1">
    <location>
        <begin position="100"/>
        <end position="118"/>
    </location>
</feature>
<evidence type="ECO:0000256" key="1">
    <source>
        <dbReference type="SAM" id="Phobius"/>
    </source>
</evidence>
<dbReference type="AlphaFoldDB" id="A0A285NBT8"/>
<evidence type="ECO:0000313" key="2">
    <source>
        <dbReference type="EMBL" id="SNZ06383.1"/>
    </source>
</evidence>
<dbReference type="EMBL" id="OBEL01000001">
    <property type="protein sequence ID" value="SNZ06383.1"/>
    <property type="molecule type" value="Genomic_DNA"/>
</dbReference>
<feature type="transmembrane region" description="Helical" evidence="1">
    <location>
        <begin position="75"/>
        <end position="93"/>
    </location>
</feature>
<evidence type="ECO:0000313" key="3">
    <source>
        <dbReference type="Proteomes" id="UP000219439"/>
    </source>
</evidence>
<gene>
    <name evidence="2" type="ORF">SAMN06265368_0401</name>
</gene>
<dbReference type="Proteomes" id="UP000219439">
    <property type="component" value="Unassembled WGS sequence"/>
</dbReference>
<accession>A0A285NBT8</accession>
<proteinExistence type="predicted"/>
<organism evidence="2 3">
    <name type="scientific">Cohaesibacter gelatinilyticus</name>
    <dbReference type="NCBI Taxonomy" id="372072"/>
    <lineage>
        <taxon>Bacteria</taxon>
        <taxon>Pseudomonadati</taxon>
        <taxon>Pseudomonadota</taxon>
        <taxon>Alphaproteobacteria</taxon>
        <taxon>Hyphomicrobiales</taxon>
        <taxon>Cohaesibacteraceae</taxon>
    </lineage>
</organism>
<dbReference type="Pfam" id="PF05656">
    <property type="entry name" value="DUF805"/>
    <property type="match status" value="1"/>
</dbReference>
<sequence length="121" mass="13832">MKKLFLVLKDGFAHSFDWKAKASRKNFWLFFLVFTLLFFAAFGADVSYVQRPAEMSPLPSVLVSMFDAQTPFTRLYLLLFTLPMISFAIRRIFDRDKPSWAGIGAVIPFMSMAFLLVSSGQ</sequence>
<dbReference type="OrthoDB" id="9812349at2"/>
<reference evidence="2 3" key="1">
    <citation type="submission" date="2017-09" db="EMBL/GenBank/DDBJ databases">
        <authorList>
            <person name="Ehlers B."/>
            <person name="Leendertz F.H."/>
        </authorList>
    </citation>
    <scope>NUCLEOTIDE SEQUENCE [LARGE SCALE GENOMIC DNA]</scope>
    <source>
        <strain evidence="2 3">DSM 18289</strain>
    </source>
</reference>
<keyword evidence="1" id="KW-0812">Transmembrane</keyword>
<keyword evidence="1" id="KW-0472">Membrane</keyword>